<dbReference type="GO" id="GO:0046872">
    <property type="term" value="F:metal ion binding"/>
    <property type="evidence" value="ECO:0007669"/>
    <property type="project" value="UniProtKB-KW"/>
</dbReference>
<dbReference type="CDD" id="cd00685">
    <property type="entry name" value="Trans_IPPS_HT"/>
    <property type="match status" value="1"/>
</dbReference>
<organism evidence="7 8">
    <name type="scientific">SAR86 cluster bacterium</name>
    <dbReference type="NCBI Taxonomy" id="2030880"/>
    <lineage>
        <taxon>Bacteria</taxon>
        <taxon>Pseudomonadati</taxon>
        <taxon>Pseudomonadota</taxon>
        <taxon>Gammaproteobacteria</taxon>
        <taxon>SAR86 cluster</taxon>
    </lineage>
</organism>
<name>A0A9Q8X171_9GAMM</name>
<dbReference type="PANTHER" id="PTHR12001">
    <property type="entry name" value="GERANYLGERANYL PYROPHOSPHATE SYNTHASE"/>
    <property type="match status" value="1"/>
</dbReference>
<evidence type="ECO:0000313" key="8">
    <source>
        <dbReference type="Proteomes" id="UP001056381"/>
    </source>
</evidence>
<keyword evidence="8" id="KW-1185">Reference proteome</keyword>
<dbReference type="PANTHER" id="PTHR12001:SF69">
    <property type="entry name" value="ALL TRANS-POLYPRENYL-DIPHOSPHATE SYNTHASE PDSS1"/>
    <property type="match status" value="1"/>
</dbReference>
<comment type="similarity">
    <text evidence="2 6">Belongs to the FPP/GGPP synthase family.</text>
</comment>
<dbReference type="GO" id="GO:0008299">
    <property type="term" value="P:isoprenoid biosynthetic process"/>
    <property type="evidence" value="ECO:0007669"/>
    <property type="project" value="InterPro"/>
</dbReference>
<dbReference type="Gene3D" id="1.10.600.10">
    <property type="entry name" value="Farnesyl Diphosphate Synthase"/>
    <property type="match status" value="1"/>
</dbReference>
<dbReference type="InterPro" id="IPR033749">
    <property type="entry name" value="Polyprenyl_synt_CS"/>
</dbReference>
<evidence type="ECO:0000256" key="4">
    <source>
        <dbReference type="ARBA" id="ARBA00022723"/>
    </source>
</evidence>
<evidence type="ECO:0000256" key="2">
    <source>
        <dbReference type="ARBA" id="ARBA00006706"/>
    </source>
</evidence>
<sequence length="313" mass="35746">MSFHEVENLTEFLDEVKLKMLNITGSSNKNIIEISDYVLANPGKFIRTQLVFIYGSVIDIEKKKLIELAAAAELIHLSTLIHDDIIDEAKIRRNKPTVIAKWGLKKAILYGDFLYTKTFQALNSLENTQIAEVLISCAEQLIEGEFIQLQNISDKNKEDYFKVIEKKTAILFSGILECLGIHGKLVKEKISSLKKLGLNFGNAFQLNDDLADFFDQLNSGKEKFKDLNEGKITYPIIITMSRADKDSRNNISKLIEEKKFDAVFDEIEKNDGFNLTRLERDKAINNCIEYTKTLFKLDNVELMESFLKNSLKA</sequence>
<dbReference type="Pfam" id="PF00348">
    <property type="entry name" value="polyprenyl_synt"/>
    <property type="match status" value="1"/>
</dbReference>
<dbReference type="PROSITE" id="PS00444">
    <property type="entry name" value="POLYPRENYL_SYNTHASE_2"/>
    <property type="match status" value="1"/>
</dbReference>
<dbReference type="EMBL" id="CP097966">
    <property type="protein sequence ID" value="URQ63364.1"/>
    <property type="molecule type" value="Genomic_DNA"/>
</dbReference>
<dbReference type="InterPro" id="IPR000092">
    <property type="entry name" value="Polyprenyl_synt"/>
</dbReference>
<keyword evidence="5" id="KW-0460">Magnesium</keyword>
<evidence type="ECO:0000256" key="5">
    <source>
        <dbReference type="ARBA" id="ARBA00022842"/>
    </source>
</evidence>
<gene>
    <name evidence="7" type="ORF">M9B40_00980</name>
</gene>
<evidence type="ECO:0000313" key="7">
    <source>
        <dbReference type="EMBL" id="URQ63364.1"/>
    </source>
</evidence>
<keyword evidence="4" id="KW-0479">Metal-binding</keyword>
<comment type="cofactor">
    <cofactor evidence="1">
        <name>Mg(2+)</name>
        <dbReference type="ChEBI" id="CHEBI:18420"/>
    </cofactor>
</comment>
<accession>A0A9Q8X171</accession>
<dbReference type="Proteomes" id="UP001056381">
    <property type="component" value="Chromosome"/>
</dbReference>
<dbReference type="SFLD" id="SFLDS00005">
    <property type="entry name" value="Isoprenoid_Synthase_Type_I"/>
    <property type="match status" value="1"/>
</dbReference>
<keyword evidence="3 6" id="KW-0808">Transferase</keyword>
<dbReference type="InterPro" id="IPR008949">
    <property type="entry name" value="Isoprenoid_synthase_dom_sf"/>
</dbReference>
<evidence type="ECO:0000256" key="3">
    <source>
        <dbReference type="ARBA" id="ARBA00022679"/>
    </source>
</evidence>
<dbReference type="AlphaFoldDB" id="A0A9Q8X171"/>
<evidence type="ECO:0000256" key="6">
    <source>
        <dbReference type="RuleBase" id="RU004466"/>
    </source>
</evidence>
<dbReference type="SUPFAM" id="SSF48576">
    <property type="entry name" value="Terpenoid synthases"/>
    <property type="match status" value="1"/>
</dbReference>
<reference evidence="7" key="1">
    <citation type="submission" date="2022-05" db="EMBL/GenBank/DDBJ databases">
        <title>Single-amplified genomics reveal most streamlined microbe among free-living bacteria.</title>
        <authorList>
            <person name="Roda-Garcia J."/>
            <person name="Haro-Moreno J.M."/>
            <person name="Rodriguez-Valera F."/>
            <person name="Almagro-Moreno S."/>
            <person name="Lopez-Perez M."/>
        </authorList>
    </citation>
    <scope>NUCLEOTIDE SEQUENCE</scope>
    <source>
        <strain evidence="7">TMED112-D2-2</strain>
    </source>
</reference>
<dbReference type="GO" id="GO:0004659">
    <property type="term" value="F:prenyltransferase activity"/>
    <property type="evidence" value="ECO:0007669"/>
    <property type="project" value="InterPro"/>
</dbReference>
<evidence type="ECO:0000256" key="1">
    <source>
        <dbReference type="ARBA" id="ARBA00001946"/>
    </source>
</evidence>
<proteinExistence type="inferred from homology"/>
<protein>
    <submittedName>
        <fullName evidence="7">Polyprenyl synthetase family protein</fullName>
    </submittedName>
</protein>